<dbReference type="EMBL" id="QSDG01000053">
    <property type="protein sequence ID" value="RGY62594.1"/>
    <property type="molecule type" value="Genomic_DNA"/>
</dbReference>
<sequence>MNIPQTIPRIDCKAFAKCGKKSLSHCRRYKLTDEECINCRLVHRRERNNYRTSPDGRLMKRCSICGEWYYLHRFYPRTLNRGEKVYSTFSSECRRCKSLKASTYQKARR</sequence>
<name>A0A3E5I2R4_BACFG</name>
<proteinExistence type="predicted"/>
<dbReference type="Proteomes" id="UP000429838">
    <property type="component" value="Unassembled WGS sequence"/>
</dbReference>
<dbReference type="Proteomes" id="UP000284614">
    <property type="component" value="Unassembled WGS sequence"/>
</dbReference>
<accession>A0A3E5I2R4</accession>
<dbReference type="AlphaFoldDB" id="A0A3E5I2R4"/>
<dbReference type="EMBL" id="VWAQ01000013">
    <property type="protein sequence ID" value="KAA5206611.1"/>
    <property type="molecule type" value="Genomic_DNA"/>
</dbReference>
<protein>
    <submittedName>
        <fullName evidence="2">Uncharacterized protein</fullName>
    </submittedName>
</protein>
<reference evidence="1 4" key="2">
    <citation type="journal article" date="2019" name="Nat. Med.">
        <title>A library of human gut bacterial isolates paired with longitudinal multiomics data enables mechanistic microbiome research.</title>
        <authorList>
            <person name="Poyet M."/>
            <person name="Groussin M."/>
            <person name="Gibbons S.M."/>
            <person name="Avila-Pacheco J."/>
            <person name="Jiang X."/>
            <person name="Kearney S.M."/>
            <person name="Perrotta A.R."/>
            <person name="Berdy B."/>
            <person name="Zhao S."/>
            <person name="Lieberman T.D."/>
            <person name="Swanson P.K."/>
            <person name="Smith M."/>
            <person name="Roesemann S."/>
            <person name="Alexander J.E."/>
            <person name="Rich S.A."/>
            <person name="Livny J."/>
            <person name="Vlamakis H."/>
            <person name="Clish C."/>
            <person name="Bullock K."/>
            <person name="Deik A."/>
            <person name="Scott J."/>
            <person name="Pierce K.A."/>
            <person name="Xavier R.J."/>
            <person name="Alm E.J."/>
        </authorList>
    </citation>
    <scope>NUCLEOTIDE SEQUENCE [LARGE SCALE GENOMIC DNA]</scope>
    <source>
        <strain evidence="1 4">BIOML-A1</strain>
    </source>
</reference>
<evidence type="ECO:0000313" key="3">
    <source>
        <dbReference type="Proteomes" id="UP000284614"/>
    </source>
</evidence>
<reference evidence="2 3" key="1">
    <citation type="submission" date="2018-08" db="EMBL/GenBank/DDBJ databases">
        <title>A genome reference for cultivated species of the human gut microbiota.</title>
        <authorList>
            <person name="Zou Y."/>
            <person name="Xue W."/>
            <person name="Luo G."/>
        </authorList>
    </citation>
    <scope>NUCLEOTIDE SEQUENCE [LARGE SCALE GENOMIC DNA]</scope>
    <source>
        <strain evidence="2 3">OF01-1</strain>
    </source>
</reference>
<evidence type="ECO:0000313" key="4">
    <source>
        <dbReference type="Proteomes" id="UP000429838"/>
    </source>
</evidence>
<gene>
    <name evidence="2" type="ORF">DXA27_23085</name>
    <name evidence="1" type="ORF">F2Z25_15240</name>
</gene>
<evidence type="ECO:0000313" key="2">
    <source>
        <dbReference type="EMBL" id="RGY62594.1"/>
    </source>
</evidence>
<evidence type="ECO:0000313" key="1">
    <source>
        <dbReference type="EMBL" id="KAA5206611.1"/>
    </source>
</evidence>
<organism evidence="2 3">
    <name type="scientific">Bacteroides fragilis</name>
    <dbReference type="NCBI Taxonomy" id="817"/>
    <lineage>
        <taxon>Bacteria</taxon>
        <taxon>Pseudomonadati</taxon>
        <taxon>Bacteroidota</taxon>
        <taxon>Bacteroidia</taxon>
        <taxon>Bacteroidales</taxon>
        <taxon>Bacteroidaceae</taxon>
        <taxon>Bacteroides</taxon>
    </lineage>
</organism>
<comment type="caution">
    <text evidence="2">The sequence shown here is derived from an EMBL/GenBank/DDBJ whole genome shotgun (WGS) entry which is preliminary data.</text>
</comment>